<dbReference type="EC" id="2.4.-.-" evidence="2"/>
<keyword evidence="2" id="KW-0328">Glycosyltransferase</keyword>
<protein>
    <submittedName>
        <fullName evidence="2">Polysaccharide pyruvyl transferase family protein</fullName>
        <ecNumber evidence="2">2.4.-.-</ecNumber>
    </submittedName>
</protein>
<evidence type="ECO:0000313" key="3">
    <source>
        <dbReference type="Proteomes" id="UP001557484"/>
    </source>
</evidence>
<dbReference type="GO" id="GO:0016757">
    <property type="term" value="F:glycosyltransferase activity"/>
    <property type="evidence" value="ECO:0007669"/>
    <property type="project" value="UniProtKB-KW"/>
</dbReference>
<dbReference type="EMBL" id="JBFRYB010000001">
    <property type="protein sequence ID" value="MEX1665017.1"/>
    <property type="molecule type" value="Genomic_DNA"/>
</dbReference>
<dbReference type="InterPro" id="IPR007345">
    <property type="entry name" value="Polysacch_pyruvyl_Trfase"/>
</dbReference>
<reference evidence="2 3" key="1">
    <citation type="journal article" date="2011" name="Int. J. Syst. Evol. Microbiol.">
        <title>Zhongshania antarctica gen. nov., sp. nov. and Zhongshania guokunii sp. nov., gammaproteobacteria respectively isolated from coastal attached (fast) ice and surface seawater of the Antarctic.</title>
        <authorList>
            <person name="Li H.J."/>
            <person name="Zhang X.Y."/>
            <person name="Chen C.X."/>
            <person name="Zhang Y.J."/>
            <person name="Gao Z.M."/>
            <person name="Yu Y."/>
            <person name="Chen X.L."/>
            <person name="Chen B."/>
            <person name="Zhang Y.Z."/>
        </authorList>
    </citation>
    <scope>NUCLEOTIDE SEQUENCE [LARGE SCALE GENOMIC DNA]</scope>
    <source>
        <strain evidence="2 3">R06B22</strain>
    </source>
</reference>
<keyword evidence="3" id="KW-1185">Reference proteome</keyword>
<name>A0ABV3TTW7_9GAMM</name>
<sequence>MSDTKPDARGVAPHQPLVTIFDTAASSRNLGDQIIMDAVRSQLRLTAPEAFCVTVPTHDFVGEEGRKLIEASDASVLGGTNLLSSEVNKYNQWKVSWRDTRWLRNVIMLGTGWWQYQRSPNIFSKYFLGQVLHRQRLHSVRDEYTARQLECAGIVNVRNTSCVTLWEFDAAKQAAIPCHRSGSVVTTLTDYKPAPDKDIPFLQLLKRSYEKVYLWPQGSRDYNYFHSLAVGGIEVIDPHLTAYDELLASSVDLDYVGTRLHAGIRAMKYGRRSIILGVDNRAQEISRDTGLKVYSRDEGLGGLERLISDEVETRLNLPSAAIEEWREAFRAELSLAPIRPR</sequence>
<dbReference type="RefSeq" id="WP_368375128.1">
    <property type="nucleotide sequence ID" value="NZ_JBFRYB010000001.1"/>
</dbReference>
<accession>A0ABV3TTW7</accession>
<evidence type="ECO:0000259" key="1">
    <source>
        <dbReference type="Pfam" id="PF04230"/>
    </source>
</evidence>
<comment type="caution">
    <text evidence="2">The sequence shown here is derived from an EMBL/GenBank/DDBJ whole genome shotgun (WGS) entry which is preliminary data.</text>
</comment>
<gene>
    <name evidence="2" type="ORF">AB4875_05930</name>
</gene>
<proteinExistence type="predicted"/>
<dbReference type="Pfam" id="PF04230">
    <property type="entry name" value="PS_pyruv_trans"/>
    <property type="match status" value="1"/>
</dbReference>
<keyword evidence="2" id="KW-0808">Transferase</keyword>
<evidence type="ECO:0000313" key="2">
    <source>
        <dbReference type="EMBL" id="MEX1665017.1"/>
    </source>
</evidence>
<feature type="domain" description="Polysaccharide pyruvyl transferase" evidence="1">
    <location>
        <begin position="29"/>
        <end position="280"/>
    </location>
</feature>
<organism evidence="2 3">
    <name type="scientific">Zhongshania arctica</name>
    <dbReference type="NCBI Taxonomy" id="3238302"/>
    <lineage>
        <taxon>Bacteria</taxon>
        <taxon>Pseudomonadati</taxon>
        <taxon>Pseudomonadota</taxon>
        <taxon>Gammaproteobacteria</taxon>
        <taxon>Cellvibrionales</taxon>
        <taxon>Spongiibacteraceae</taxon>
        <taxon>Zhongshania</taxon>
    </lineage>
</organism>
<dbReference type="Proteomes" id="UP001557484">
    <property type="component" value="Unassembled WGS sequence"/>
</dbReference>